<dbReference type="InterPro" id="IPR008731">
    <property type="entry name" value="PTS_EIN"/>
</dbReference>
<dbReference type="InterPro" id="IPR040442">
    <property type="entry name" value="Pyrv_kinase-like_dom_sf"/>
</dbReference>
<feature type="domain" description="PTS EIIA type-2" evidence="16">
    <location>
        <begin position="2"/>
        <end position="144"/>
    </location>
</feature>
<dbReference type="SUPFAM" id="SSF51621">
    <property type="entry name" value="Phosphoenolpyruvate/pyruvate domain"/>
    <property type="match status" value="1"/>
</dbReference>
<evidence type="ECO:0000256" key="9">
    <source>
        <dbReference type="ARBA" id="ARBA00022597"/>
    </source>
</evidence>
<evidence type="ECO:0000256" key="10">
    <source>
        <dbReference type="ARBA" id="ARBA00022679"/>
    </source>
</evidence>
<dbReference type="PROSITE" id="PS51350">
    <property type="entry name" value="PTS_HPR_DOM"/>
    <property type="match status" value="1"/>
</dbReference>
<comment type="subcellular location">
    <subcellularLocation>
        <location evidence="3">Cytoplasm</location>
    </subcellularLocation>
</comment>
<keyword evidence="13" id="KW-0418">Kinase</keyword>
<dbReference type="EC" id="2.7.3.9" evidence="5"/>
<keyword evidence="14" id="KW-0460">Magnesium</keyword>
<evidence type="ECO:0000256" key="13">
    <source>
        <dbReference type="ARBA" id="ARBA00022777"/>
    </source>
</evidence>
<dbReference type="SUPFAM" id="SSF47831">
    <property type="entry name" value="Enzyme I of the PEP:sugar phosphotransferase system HPr-binding (sub)domain"/>
    <property type="match status" value="1"/>
</dbReference>
<dbReference type="Pfam" id="PF00391">
    <property type="entry name" value="PEP-utilizers"/>
    <property type="match status" value="1"/>
</dbReference>
<dbReference type="InterPro" id="IPR006318">
    <property type="entry name" value="PTS_EI-like"/>
</dbReference>
<dbReference type="PROSITE" id="PS00369">
    <property type="entry name" value="PTS_HPR_HIS"/>
    <property type="match status" value="1"/>
</dbReference>
<dbReference type="PRINTS" id="PR00107">
    <property type="entry name" value="PHOSPHOCPHPR"/>
</dbReference>
<dbReference type="PRINTS" id="PR01736">
    <property type="entry name" value="PHPHTRNFRASE"/>
</dbReference>
<dbReference type="Pfam" id="PF00381">
    <property type="entry name" value="PTS-HPr"/>
    <property type="match status" value="1"/>
</dbReference>
<evidence type="ECO:0000256" key="1">
    <source>
        <dbReference type="ARBA" id="ARBA00000683"/>
    </source>
</evidence>
<feature type="region of interest" description="Disordered" evidence="15">
    <location>
        <begin position="254"/>
        <end position="275"/>
    </location>
</feature>
<reference evidence="18 19" key="1">
    <citation type="submission" date="2024-02" db="EMBL/GenBank/DDBJ databases">
        <title>Deinococcus xinjiangensis NBRC 107630.</title>
        <authorList>
            <person name="Ichikawa N."/>
            <person name="Katano-Makiyama Y."/>
            <person name="Hidaka K."/>
        </authorList>
    </citation>
    <scope>NUCLEOTIDE SEQUENCE [LARGE SCALE GENOMIC DNA]</scope>
    <source>
        <strain evidence="18 19">NBRC 107630</strain>
    </source>
</reference>
<dbReference type="InterPro" id="IPR000121">
    <property type="entry name" value="PEP_util_C"/>
</dbReference>
<comment type="cofactor">
    <cofactor evidence="2">
        <name>Mg(2+)</name>
        <dbReference type="ChEBI" id="CHEBI:18420"/>
    </cofactor>
</comment>
<keyword evidence="7" id="KW-0963">Cytoplasm</keyword>
<keyword evidence="11" id="KW-0598">Phosphotransferase system</keyword>
<dbReference type="Gene3D" id="3.50.30.10">
    <property type="entry name" value="Phosphohistidine domain"/>
    <property type="match status" value="1"/>
</dbReference>
<evidence type="ECO:0000313" key="18">
    <source>
        <dbReference type="EMBL" id="GAA5503303.1"/>
    </source>
</evidence>
<evidence type="ECO:0000256" key="6">
    <source>
        <dbReference type="ARBA" id="ARBA00022448"/>
    </source>
</evidence>
<sequence>MIELPQQLVKIGAQATSKEDAIQQVVGLLAAAGNVDPAYIGGMRERETQANTYLGSGVAIPHGTPDSRHLIHRTGIAVLQVPAGVNWGEDADGPVHLVIGIAAASDEHLQILRRLTRVLGDEKLVEKLWTTPEAGDIIEALTGERPSAPPQAPRLGESQQPEQAQMLSGLPYSAQVTLPNPQGMHARPATMLAGMVKKAGGTVRLTRENGKSANATKLMEMLSLGLTQGTPLTVSSDNAELLKQVVDAIQAGLGDDLSLTSPPAGPPPSKRTPEWMPKSVGATVEGVNAADGLVVGFTRQHAPKPLIVTDQAGDPAQEAEKLDAAIKAADADLDNVISDVHAKFGADKAAIFGAHKELLADEGTIQDAVAKVLDGHGAAFAYQQATNERIDQLKKLDDPTLAARAIDLSDVQRRVLRHLLGIKEENVDTGGPVILLAPDLTPSDTARLGPDTLLGFATAQGGPTSHTAIIARGLGLPAIVATGDGVLDVPDGTLAILDGSAGNLYLNPSEADVAAAKERMAVLAAEREKARAARHEPGATKDGKRVEVAANINRASAAADALDAGAEGVGLMRTEFLFLERDSIPTEDDQEQEYRAMAAALGDKPLIIRTLDIGGDKEVPYLGLAREDNSFLGIRGIRLCFERPDLFLPQLRAIIRVAKDHPNVHVMFPMIATLEDFRRARATFDEVRQELGVGHVPLGVMIEVPSAALMAEQLAPEVDFFSVGTNDLTQYTLAMDRMHPQLARQTDAMHPAVLQLIKLTVDAAQRHGKWVGVCGGAAGDDVGCLMLAGLGVKELSVSTPQIAGVKAALRNRTSAELQELATRALAQTDAAAVRALVKG</sequence>
<name>A0ABP9VIU8_9DEIO</name>
<evidence type="ECO:0000256" key="4">
    <source>
        <dbReference type="ARBA" id="ARBA00007837"/>
    </source>
</evidence>
<dbReference type="Pfam" id="PF05524">
    <property type="entry name" value="PEP-utilisers_N"/>
    <property type="match status" value="1"/>
</dbReference>
<dbReference type="CDD" id="cd00367">
    <property type="entry name" value="PTS-HPr_like"/>
    <property type="match status" value="1"/>
</dbReference>
<organism evidence="18 19">
    <name type="scientific">Deinococcus xinjiangensis</name>
    <dbReference type="NCBI Taxonomy" id="457454"/>
    <lineage>
        <taxon>Bacteria</taxon>
        <taxon>Thermotogati</taxon>
        <taxon>Deinococcota</taxon>
        <taxon>Deinococci</taxon>
        <taxon>Deinococcales</taxon>
        <taxon>Deinococcaceae</taxon>
        <taxon>Deinococcus</taxon>
    </lineage>
</organism>
<proteinExistence type="inferred from homology"/>
<dbReference type="Pfam" id="PF02896">
    <property type="entry name" value="PEP-utilizers_C"/>
    <property type="match status" value="1"/>
</dbReference>
<dbReference type="SUPFAM" id="SSF52009">
    <property type="entry name" value="Phosphohistidine domain"/>
    <property type="match status" value="1"/>
</dbReference>
<dbReference type="NCBIfam" id="TIGR01003">
    <property type="entry name" value="PTS_HPr_family"/>
    <property type="match status" value="1"/>
</dbReference>
<evidence type="ECO:0000256" key="2">
    <source>
        <dbReference type="ARBA" id="ARBA00001946"/>
    </source>
</evidence>
<dbReference type="PANTHER" id="PTHR46244">
    <property type="entry name" value="PHOSPHOENOLPYRUVATE-PROTEIN PHOSPHOTRANSFERASE"/>
    <property type="match status" value="1"/>
</dbReference>
<evidence type="ECO:0000256" key="7">
    <source>
        <dbReference type="ARBA" id="ARBA00022490"/>
    </source>
</evidence>
<evidence type="ECO:0000256" key="8">
    <source>
        <dbReference type="ARBA" id="ARBA00022553"/>
    </source>
</evidence>
<keyword evidence="6" id="KW-0813">Transport</keyword>
<evidence type="ECO:0000256" key="15">
    <source>
        <dbReference type="SAM" id="MobiDB-lite"/>
    </source>
</evidence>
<evidence type="ECO:0000259" key="17">
    <source>
        <dbReference type="PROSITE" id="PS51350"/>
    </source>
</evidence>
<evidence type="ECO:0000256" key="5">
    <source>
        <dbReference type="ARBA" id="ARBA00012232"/>
    </source>
</evidence>
<dbReference type="Gene3D" id="1.10.274.10">
    <property type="entry name" value="PtsI, HPr-binding domain"/>
    <property type="match status" value="1"/>
</dbReference>
<dbReference type="InterPro" id="IPR018274">
    <property type="entry name" value="PEP_util_AS"/>
</dbReference>
<dbReference type="PROSITE" id="PS00742">
    <property type="entry name" value="PEP_ENZYMES_2"/>
    <property type="match status" value="1"/>
</dbReference>
<dbReference type="CDD" id="cd00211">
    <property type="entry name" value="PTS_IIA_fru"/>
    <property type="match status" value="1"/>
</dbReference>
<dbReference type="Pfam" id="PF00359">
    <property type="entry name" value="PTS_EIIA_2"/>
    <property type="match status" value="1"/>
</dbReference>
<dbReference type="NCBIfam" id="TIGR01417">
    <property type="entry name" value="PTS_I_fam"/>
    <property type="match status" value="1"/>
</dbReference>
<dbReference type="PANTHER" id="PTHR46244:SF6">
    <property type="entry name" value="PHOSPHOENOLPYRUVATE-PROTEIN PHOSPHOTRANSFERASE"/>
    <property type="match status" value="1"/>
</dbReference>
<dbReference type="RefSeq" id="WP_353543274.1">
    <property type="nucleotide sequence ID" value="NZ_BAABRN010000044.1"/>
</dbReference>
<keyword evidence="8" id="KW-0597">Phosphoprotein</keyword>
<dbReference type="InterPro" id="IPR016152">
    <property type="entry name" value="PTrfase/Anion_transptr"/>
</dbReference>
<dbReference type="InterPro" id="IPR035895">
    <property type="entry name" value="HPr-like_sf"/>
</dbReference>
<dbReference type="PROSITE" id="PS51094">
    <property type="entry name" value="PTS_EIIA_TYPE_2"/>
    <property type="match status" value="1"/>
</dbReference>
<dbReference type="InterPro" id="IPR008279">
    <property type="entry name" value="PEP-util_enz_mobile_dom"/>
</dbReference>
<dbReference type="InterPro" id="IPR036618">
    <property type="entry name" value="PtsI_HPr-bd_sf"/>
</dbReference>
<dbReference type="SUPFAM" id="SSF55594">
    <property type="entry name" value="HPr-like"/>
    <property type="match status" value="1"/>
</dbReference>
<dbReference type="InterPro" id="IPR050499">
    <property type="entry name" value="PEP-utilizing_PTS_enzyme"/>
</dbReference>
<dbReference type="InterPro" id="IPR015813">
    <property type="entry name" value="Pyrv/PenolPyrv_kinase-like_dom"/>
</dbReference>
<evidence type="ECO:0000313" key="19">
    <source>
        <dbReference type="Proteomes" id="UP001458946"/>
    </source>
</evidence>
<comment type="catalytic activity">
    <reaction evidence="1">
        <text>L-histidyl-[protein] + phosphoenolpyruvate = N(pros)-phospho-L-histidyl-[protein] + pyruvate</text>
        <dbReference type="Rhea" id="RHEA:23880"/>
        <dbReference type="Rhea" id="RHEA-COMP:9745"/>
        <dbReference type="Rhea" id="RHEA-COMP:9746"/>
        <dbReference type="ChEBI" id="CHEBI:15361"/>
        <dbReference type="ChEBI" id="CHEBI:29979"/>
        <dbReference type="ChEBI" id="CHEBI:58702"/>
        <dbReference type="ChEBI" id="CHEBI:64837"/>
        <dbReference type="EC" id="2.7.3.9"/>
    </reaction>
</comment>
<evidence type="ECO:0000259" key="16">
    <source>
        <dbReference type="PROSITE" id="PS51094"/>
    </source>
</evidence>
<dbReference type="SUPFAM" id="SSF55804">
    <property type="entry name" value="Phoshotransferase/anion transport protein"/>
    <property type="match status" value="1"/>
</dbReference>
<dbReference type="InterPro" id="IPR036637">
    <property type="entry name" value="Phosphohistidine_dom_sf"/>
</dbReference>
<comment type="similarity">
    <text evidence="4">Belongs to the PEP-utilizing enzyme family.</text>
</comment>
<keyword evidence="9" id="KW-0762">Sugar transport</keyword>
<dbReference type="Gene3D" id="3.20.20.60">
    <property type="entry name" value="Phosphoenolpyruvate-binding domains"/>
    <property type="match status" value="1"/>
</dbReference>
<keyword evidence="12" id="KW-0479">Metal-binding</keyword>
<dbReference type="PROSITE" id="PS00370">
    <property type="entry name" value="PEP_ENZYMES_PHOS_SITE"/>
    <property type="match status" value="1"/>
</dbReference>
<comment type="caution">
    <text evidence="18">The sequence shown here is derived from an EMBL/GenBank/DDBJ whole genome shotgun (WGS) entry which is preliminary data.</text>
</comment>
<keyword evidence="10" id="KW-0808">Transferase</keyword>
<dbReference type="InterPro" id="IPR001020">
    <property type="entry name" value="PTS_HPr_His_P_site"/>
</dbReference>
<accession>A0ABP9VIU8</accession>
<dbReference type="InterPro" id="IPR000032">
    <property type="entry name" value="HPr-like"/>
</dbReference>
<gene>
    <name evidence="18" type="ORF">Dxin01_03058</name>
</gene>
<dbReference type="PROSITE" id="PS00372">
    <property type="entry name" value="PTS_EIIA_TYPE_2_HIS"/>
    <property type="match status" value="1"/>
</dbReference>
<evidence type="ECO:0000256" key="3">
    <source>
        <dbReference type="ARBA" id="ARBA00004496"/>
    </source>
</evidence>
<evidence type="ECO:0000256" key="12">
    <source>
        <dbReference type="ARBA" id="ARBA00022723"/>
    </source>
</evidence>
<feature type="domain" description="HPr" evidence="17">
    <location>
        <begin position="171"/>
        <end position="256"/>
    </location>
</feature>
<evidence type="ECO:0000256" key="14">
    <source>
        <dbReference type="ARBA" id="ARBA00022842"/>
    </source>
</evidence>
<dbReference type="Gene3D" id="3.30.1340.10">
    <property type="entry name" value="HPr-like"/>
    <property type="match status" value="1"/>
</dbReference>
<dbReference type="InterPro" id="IPR023151">
    <property type="entry name" value="PEP_util_CS"/>
</dbReference>
<evidence type="ECO:0000256" key="11">
    <source>
        <dbReference type="ARBA" id="ARBA00022683"/>
    </source>
</evidence>
<keyword evidence="19" id="KW-1185">Reference proteome</keyword>
<dbReference type="InterPro" id="IPR002178">
    <property type="entry name" value="PTS_EIIA_type-2_dom"/>
</dbReference>
<dbReference type="EMBL" id="BAABRN010000044">
    <property type="protein sequence ID" value="GAA5503303.1"/>
    <property type="molecule type" value="Genomic_DNA"/>
</dbReference>
<dbReference type="Gene3D" id="3.40.930.10">
    <property type="entry name" value="Mannitol-specific EII, Chain A"/>
    <property type="match status" value="1"/>
</dbReference>
<dbReference type="Proteomes" id="UP001458946">
    <property type="component" value="Unassembled WGS sequence"/>
</dbReference>
<protein>
    <recommendedName>
        <fullName evidence="5">phosphoenolpyruvate--protein phosphotransferase</fullName>
        <ecNumber evidence="5">2.7.3.9</ecNumber>
    </recommendedName>
</protein>